<gene>
    <name evidence="1" type="ORF">KP509_09G027100</name>
</gene>
<proteinExistence type="predicted"/>
<dbReference type="EMBL" id="CM035414">
    <property type="protein sequence ID" value="KAH7429010.1"/>
    <property type="molecule type" value="Genomic_DNA"/>
</dbReference>
<organism evidence="1 2">
    <name type="scientific">Ceratopteris richardii</name>
    <name type="common">Triangle waterfern</name>
    <dbReference type="NCBI Taxonomy" id="49495"/>
    <lineage>
        <taxon>Eukaryota</taxon>
        <taxon>Viridiplantae</taxon>
        <taxon>Streptophyta</taxon>
        <taxon>Embryophyta</taxon>
        <taxon>Tracheophyta</taxon>
        <taxon>Polypodiopsida</taxon>
        <taxon>Polypodiidae</taxon>
        <taxon>Polypodiales</taxon>
        <taxon>Pteridineae</taxon>
        <taxon>Pteridaceae</taxon>
        <taxon>Parkerioideae</taxon>
        <taxon>Ceratopteris</taxon>
    </lineage>
</organism>
<dbReference type="Proteomes" id="UP000825935">
    <property type="component" value="Chromosome 9"/>
</dbReference>
<reference evidence="1" key="1">
    <citation type="submission" date="2021-08" db="EMBL/GenBank/DDBJ databases">
        <title>WGS assembly of Ceratopteris richardii.</title>
        <authorList>
            <person name="Marchant D.B."/>
            <person name="Chen G."/>
            <person name="Jenkins J."/>
            <person name="Shu S."/>
            <person name="Leebens-Mack J."/>
            <person name="Grimwood J."/>
            <person name="Schmutz J."/>
            <person name="Soltis P."/>
            <person name="Soltis D."/>
            <person name="Chen Z.-H."/>
        </authorList>
    </citation>
    <scope>NUCLEOTIDE SEQUENCE</scope>
    <source>
        <strain evidence="1">Whitten #5841</strain>
        <tissue evidence="1">Leaf</tissue>
    </source>
</reference>
<accession>A0A8T2U3A2</accession>
<protein>
    <submittedName>
        <fullName evidence="1">Uncharacterized protein</fullName>
    </submittedName>
</protein>
<comment type="caution">
    <text evidence="1">The sequence shown here is derived from an EMBL/GenBank/DDBJ whole genome shotgun (WGS) entry which is preliminary data.</text>
</comment>
<sequence>MLSDQGSHTLKYVHAERRASTFFVYMQPWDSLKVSCYENPCYLVQIQNLFALVQNKALFWWMYFRGA</sequence>
<keyword evidence="2" id="KW-1185">Reference proteome</keyword>
<name>A0A8T2U3A2_CERRI</name>
<evidence type="ECO:0000313" key="1">
    <source>
        <dbReference type="EMBL" id="KAH7429010.1"/>
    </source>
</evidence>
<dbReference type="AlphaFoldDB" id="A0A8T2U3A2"/>
<evidence type="ECO:0000313" key="2">
    <source>
        <dbReference type="Proteomes" id="UP000825935"/>
    </source>
</evidence>